<keyword evidence="1" id="KW-0808">Transferase</keyword>
<dbReference type="Gene3D" id="3.40.630.30">
    <property type="match status" value="1"/>
</dbReference>
<dbReference type="Proteomes" id="UP000612855">
    <property type="component" value="Unassembled WGS sequence"/>
</dbReference>
<comment type="caution">
    <text evidence="4">The sequence shown here is derived from an EMBL/GenBank/DDBJ whole genome shotgun (WGS) entry which is preliminary data.</text>
</comment>
<dbReference type="Gene3D" id="1.10.10.10">
    <property type="entry name" value="Winged helix-like DNA-binding domain superfamily/Winged helix DNA-binding domain"/>
    <property type="match status" value="1"/>
</dbReference>
<evidence type="ECO:0000259" key="2">
    <source>
        <dbReference type="PROSITE" id="PS50995"/>
    </source>
</evidence>
<dbReference type="PANTHER" id="PTHR13947">
    <property type="entry name" value="GNAT FAMILY N-ACETYLTRANSFERASE"/>
    <property type="match status" value="1"/>
</dbReference>
<dbReference type="PROSITE" id="PS51186">
    <property type="entry name" value="GNAT"/>
    <property type="match status" value="1"/>
</dbReference>
<dbReference type="Pfam" id="PF00583">
    <property type="entry name" value="Acetyltransf_1"/>
    <property type="match status" value="1"/>
</dbReference>
<evidence type="ECO:0000259" key="3">
    <source>
        <dbReference type="PROSITE" id="PS51186"/>
    </source>
</evidence>
<name>A0A916ZZ35_9RHOB</name>
<dbReference type="CDD" id="cd04301">
    <property type="entry name" value="NAT_SF"/>
    <property type="match status" value="1"/>
</dbReference>
<evidence type="ECO:0000256" key="1">
    <source>
        <dbReference type="ARBA" id="ARBA00022679"/>
    </source>
</evidence>
<dbReference type="Pfam" id="PF12802">
    <property type="entry name" value="MarR_2"/>
    <property type="match status" value="1"/>
</dbReference>
<proteinExistence type="predicted"/>
<feature type="domain" description="HTH marR-type" evidence="2">
    <location>
        <begin position="1"/>
        <end position="141"/>
    </location>
</feature>
<evidence type="ECO:0000313" key="4">
    <source>
        <dbReference type="EMBL" id="GGE19628.1"/>
    </source>
</evidence>
<dbReference type="GO" id="GO:0003700">
    <property type="term" value="F:DNA-binding transcription factor activity"/>
    <property type="evidence" value="ECO:0007669"/>
    <property type="project" value="InterPro"/>
</dbReference>
<sequence>MTIPTDQIDAVRRFNRFYTSFVGALTDHFLGSDYGLTPMRVLYQVGAAGAAPPVAAEVAREMGLDRAQISRAVAELEAGGLLERSTDPDHARRQLLRLTEAGQVLYLRNIDLQRAEIGRHLDGMSGMARDRLVRAMAEVESLLGGKMERNIRIRPLEPGDMGWVIAAQTRLYVREYGWNGEYEALVLKILGDFAARQPSDREAGRIAEVDGVPMGAVFCMEKSPQVAQLRLLHVEAEARGLGLGGKLVDECLSFARTAGYGRIELWTNDVLSDARKLYQSRGFTLIDEATHHSFGVDLNGQNWGRDL</sequence>
<reference evidence="5" key="1">
    <citation type="journal article" date="2019" name="Int. J. Syst. Evol. Microbiol.">
        <title>The Global Catalogue of Microorganisms (GCM) 10K type strain sequencing project: providing services to taxonomists for standard genome sequencing and annotation.</title>
        <authorList>
            <consortium name="The Broad Institute Genomics Platform"/>
            <consortium name="The Broad Institute Genome Sequencing Center for Infectious Disease"/>
            <person name="Wu L."/>
            <person name="Ma J."/>
        </authorList>
    </citation>
    <scope>NUCLEOTIDE SEQUENCE [LARGE SCALE GENOMIC DNA]</scope>
    <source>
        <strain evidence="5">CGMCC 1.12664</strain>
    </source>
</reference>
<dbReference type="SUPFAM" id="SSF55729">
    <property type="entry name" value="Acyl-CoA N-acyltransferases (Nat)"/>
    <property type="match status" value="1"/>
</dbReference>
<dbReference type="RefSeq" id="WP_188476092.1">
    <property type="nucleotide sequence ID" value="NZ_BMFJ01000001.1"/>
</dbReference>
<keyword evidence="5" id="KW-1185">Reference proteome</keyword>
<dbReference type="AlphaFoldDB" id="A0A916ZZ35"/>
<accession>A0A916ZZ35</accession>
<dbReference type="GO" id="GO:0008080">
    <property type="term" value="F:N-acetyltransferase activity"/>
    <property type="evidence" value="ECO:0007669"/>
    <property type="project" value="InterPro"/>
</dbReference>
<dbReference type="PROSITE" id="PS50995">
    <property type="entry name" value="HTH_MARR_2"/>
    <property type="match status" value="1"/>
</dbReference>
<dbReference type="PANTHER" id="PTHR13947:SF37">
    <property type="entry name" value="LD18367P"/>
    <property type="match status" value="1"/>
</dbReference>
<evidence type="ECO:0000313" key="5">
    <source>
        <dbReference type="Proteomes" id="UP000612855"/>
    </source>
</evidence>
<dbReference type="SMART" id="SM00347">
    <property type="entry name" value="HTH_MARR"/>
    <property type="match status" value="1"/>
</dbReference>
<dbReference type="InterPro" id="IPR000182">
    <property type="entry name" value="GNAT_dom"/>
</dbReference>
<organism evidence="4 5">
    <name type="scientific">Primorskyibacter flagellatus</name>
    <dbReference type="NCBI Taxonomy" id="1387277"/>
    <lineage>
        <taxon>Bacteria</taxon>
        <taxon>Pseudomonadati</taxon>
        <taxon>Pseudomonadota</taxon>
        <taxon>Alphaproteobacteria</taxon>
        <taxon>Rhodobacterales</taxon>
        <taxon>Roseobacteraceae</taxon>
        <taxon>Primorskyibacter</taxon>
    </lineage>
</organism>
<dbReference type="SUPFAM" id="SSF46785">
    <property type="entry name" value="Winged helix' DNA-binding domain"/>
    <property type="match status" value="1"/>
</dbReference>
<dbReference type="EMBL" id="BMFJ01000001">
    <property type="protein sequence ID" value="GGE19628.1"/>
    <property type="molecule type" value="Genomic_DNA"/>
</dbReference>
<dbReference type="InterPro" id="IPR036388">
    <property type="entry name" value="WH-like_DNA-bd_sf"/>
</dbReference>
<dbReference type="InterPro" id="IPR036390">
    <property type="entry name" value="WH_DNA-bd_sf"/>
</dbReference>
<protein>
    <submittedName>
        <fullName evidence="4">MarR family transcriptional regulator</fullName>
    </submittedName>
</protein>
<dbReference type="InterPro" id="IPR000835">
    <property type="entry name" value="HTH_MarR-typ"/>
</dbReference>
<gene>
    <name evidence="4" type="ORF">GCM10011360_05480</name>
</gene>
<feature type="domain" description="N-acetyltransferase" evidence="3">
    <location>
        <begin position="151"/>
        <end position="307"/>
    </location>
</feature>
<dbReference type="InterPro" id="IPR050769">
    <property type="entry name" value="NAT_camello-type"/>
</dbReference>
<dbReference type="InterPro" id="IPR016181">
    <property type="entry name" value="Acyl_CoA_acyltransferase"/>
</dbReference>